<evidence type="ECO:0000313" key="3">
    <source>
        <dbReference type="Proteomes" id="UP000198615"/>
    </source>
</evidence>
<name>A0A8G2BGE0_9PROT</name>
<keyword evidence="1" id="KW-0732">Signal</keyword>
<evidence type="ECO:0000256" key="1">
    <source>
        <dbReference type="SAM" id="SignalP"/>
    </source>
</evidence>
<evidence type="ECO:0000313" key="2">
    <source>
        <dbReference type="EMBL" id="SDF41413.1"/>
    </source>
</evidence>
<keyword evidence="3" id="KW-1185">Reference proteome</keyword>
<reference evidence="2 3" key="1">
    <citation type="submission" date="2016-10" db="EMBL/GenBank/DDBJ databases">
        <authorList>
            <person name="Varghese N."/>
            <person name="Submissions S."/>
        </authorList>
    </citation>
    <scope>NUCLEOTIDE SEQUENCE [LARGE SCALE GENOMIC DNA]</scope>
    <source>
        <strain evidence="2 3">DSM 18839</strain>
    </source>
</reference>
<gene>
    <name evidence="2" type="ORF">SAMN05660686_01238</name>
</gene>
<sequence length="103" mass="11059">MHRLPVLVLCLLLISHAVSAADRGPGYYEAVIHYCYGGGLADRIGRDPSSRSMFGAANQRAALADLRSALKRGENAVTALCAATYYQAIQAGYVTEIRQAKSD</sequence>
<dbReference type="Proteomes" id="UP000198615">
    <property type="component" value="Unassembled WGS sequence"/>
</dbReference>
<dbReference type="AlphaFoldDB" id="A0A8G2BGE0"/>
<dbReference type="RefSeq" id="WP_028795540.1">
    <property type="nucleotide sequence ID" value="NZ_FNBW01000003.1"/>
</dbReference>
<comment type="caution">
    <text evidence="2">The sequence shown here is derived from an EMBL/GenBank/DDBJ whole genome shotgun (WGS) entry which is preliminary data.</text>
</comment>
<proteinExistence type="predicted"/>
<protein>
    <submittedName>
        <fullName evidence="2">Uncharacterized protein</fullName>
    </submittedName>
</protein>
<accession>A0A8G2BGE0</accession>
<organism evidence="2 3">
    <name type="scientific">Thalassobaculum litoreum DSM 18839</name>
    <dbReference type="NCBI Taxonomy" id="1123362"/>
    <lineage>
        <taxon>Bacteria</taxon>
        <taxon>Pseudomonadati</taxon>
        <taxon>Pseudomonadota</taxon>
        <taxon>Alphaproteobacteria</taxon>
        <taxon>Rhodospirillales</taxon>
        <taxon>Thalassobaculaceae</taxon>
        <taxon>Thalassobaculum</taxon>
    </lineage>
</organism>
<feature type="signal peptide" evidence="1">
    <location>
        <begin position="1"/>
        <end position="20"/>
    </location>
</feature>
<dbReference type="EMBL" id="FNBW01000003">
    <property type="protein sequence ID" value="SDF41413.1"/>
    <property type="molecule type" value="Genomic_DNA"/>
</dbReference>
<feature type="chain" id="PRO_5034400154" evidence="1">
    <location>
        <begin position="21"/>
        <end position="103"/>
    </location>
</feature>